<protein>
    <submittedName>
        <fullName evidence="5">AraC family transcriptional regulator</fullName>
    </submittedName>
</protein>
<feature type="domain" description="HTH araC/xylS-type" evidence="4">
    <location>
        <begin position="218"/>
        <end position="316"/>
    </location>
</feature>
<dbReference type="SMART" id="SM00342">
    <property type="entry name" value="HTH_ARAC"/>
    <property type="match status" value="1"/>
</dbReference>
<dbReference type="Gene3D" id="1.10.10.60">
    <property type="entry name" value="Homeodomain-like"/>
    <property type="match status" value="2"/>
</dbReference>
<comment type="caution">
    <text evidence="5">The sequence shown here is derived from an EMBL/GenBank/DDBJ whole genome shotgun (WGS) entry which is preliminary data.</text>
</comment>
<keyword evidence="2" id="KW-0238">DNA-binding</keyword>
<dbReference type="RefSeq" id="WP_256120177.1">
    <property type="nucleotide sequence ID" value="NZ_WHSB02000013.1"/>
</dbReference>
<evidence type="ECO:0000256" key="1">
    <source>
        <dbReference type="ARBA" id="ARBA00023015"/>
    </source>
</evidence>
<dbReference type="PRINTS" id="PR00032">
    <property type="entry name" value="HTHARAC"/>
</dbReference>
<dbReference type="InterPro" id="IPR009057">
    <property type="entry name" value="Homeodomain-like_sf"/>
</dbReference>
<reference evidence="5" key="1">
    <citation type="submission" date="2021-07" db="EMBL/GenBank/DDBJ databases">
        <title>Shinella sp. nov., a novel member of the genus Shinella from water.</title>
        <authorList>
            <person name="Deng Y."/>
        </authorList>
    </citation>
    <scope>NUCLEOTIDE SEQUENCE</scope>
    <source>
        <strain evidence="5">CPCC 100929</strain>
    </source>
</reference>
<dbReference type="PROSITE" id="PS01124">
    <property type="entry name" value="HTH_ARAC_FAMILY_2"/>
    <property type="match status" value="1"/>
</dbReference>
<gene>
    <name evidence="5" type="ORF">GB927_026225</name>
</gene>
<dbReference type="Proteomes" id="UP000996601">
    <property type="component" value="Unassembled WGS sequence"/>
</dbReference>
<keyword evidence="6" id="KW-1185">Reference proteome</keyword>
<dbReference type="Pfam" id="PF12833">
    <property type="entry name" value="HTH_18"/>
    <property type="match status" value="1"/>
</dbReference>
<keyword evidence="1" id="KW-0805">Transcription regulation</keyword>
<organism evidence="5 6">
    <name type="scientific">Shinella lacus</name>
    <dbReference type="NCBI Taxonomy" id="2654216"/>
    <lineage>
        <taxon>Bacteria</taxon>
        <taxon>Pseudomonadati</taxon>
        <taxon>Pseudomonadota</taxon>
        <taxon>Alphaproteobacteria</taxon>
        <taxon>Hyphomicrobiales</taxon>
        <taxon>Rhizobiaceae</taxon>
        <taxon>Shinella</taxon>
    </lineage>
</organism>
<dbReference type="SUPFAM" id="SSF46689">
    <property type="entry name" value="Homeodomain-like"/>
    <property type="match status" value="2"/>
</dbReference>
<dbReference type="PROSITE" id="PS00041">
    <property type="entry name" value="HTH_ARAC_FAMILY_1"/>
    <property type="match status" value="1"/>
</dbReference>
<evidence type="ECO:0000256" key="3">
    <source>
        <dbReference type="ARBA" id="ARBA00023163"/>
    </source>
</evidence>
<dbReference type="PANTHER" id="PTHR46796:SF6">
    <property type="entry name" value="ARAC SUBFAMILY"/>
    <property type="match status" value="1"/>
</dbReference>
<accession>A0ABT1REE1</accession>
<evidence type="ECO:0000256" key="2">
    <source>
        <dbReference type="ARBA" id="ARBA00023125"/>
    </source>
</evidence>
<dbReference type="InterPro" id="IPR018062">
    <property type="entry name" value="HTH_AraC-typ_CS"/>
</dbReference>
<evidence type="ECO:0000313" key="6">
    <source>
        <dbReference type="Proteomes" id="UP000996601"/>
    </source>
</evidence>
<sequence length="324" mass="35814">MALHAVQIEVACREDGMLRPISQARFLLFSGDGMTPSRARQLYSGEKRHGLSLPRLQATYAWMPPFEGASRTRANRLEVVFSCHDRVALEQSGRTYDVEVAAGGFYVIGEEPTTLLSVPEHSDTLEMYPHTSLLDAVAEEIGRKVPLEPTLGRHKGRQQFAVEPLMLGIAHVLRQACLGQRTLSPIEASGLEHALVRHLLGPGKAPHPKGQLRASVLARVVEKIESDVAQVLTLDDLASEAGLSPFHFARAFRRTTGLAPHRYVLARRMDLAKNRILNTRLPITDIAASIGFENPHHFRRQFRAEFGVLPGDMRGAGSRETTAE</sequence>
<dbReference type="EMBL" id="WHSB02000013">
    <property type="protein sequence ID" value="MCQ4633563.1"/>
    <property type="molecule type" value="Genomic_DNA"/>
</dbReference>
<proteinExistence type="predicted"/>
<evidence type="ECO:0000259" key="4">
    <source>
        <dbReference type="PROSITE" id="PS01124"/>
    </source>
</evidence>
<dbReference type="InterPro" id="IPR018060">
    <property type="entry name" value="HTH_AraC"/>
</dbReference>
<dbReference type="InterPro" id="IPR050204">
    <property type="entry name" value="AraC_XylS_family_regulators"/>
</dbReference>
<dbReference type="InterPro" id="IPR020449">
    <property type="entry name" value="Tscrpt_reg_AraC-type_HTH"/>
</dbReference>
<name>A0ABT1REE1_9HYPH</name>
<dbReference type="PANTHER" id="PTHR46796">
    <property type="entry name" value="HTH-TYPE TRANSCRIPTIONAL ACTIVATOR RHAS-RELATED"/>
    <property type="match status" value="1"/>
</dbReference>
<evidence type="ECO:0000313" key="5">
    <source>
        <dbReference type="EMBL" id="MCQ4633563.1"/>
    </source>
</evidence>
<keyword evidence="3" id="KW-0804">Transcription</keyword>